<sequence>MTVWLPIILRFKHSAHYPLGNTRSIRREKRNMEWQTITGISSVVIALCALVFSFWQGAQTKKHNRLSVRPHLTTWTHSNSDKGFYAVELVNNGIGPAIIEDFVLKIDGKQISGNGTEPIEKALKILFPNFSYHSNHSYLAKNYSIVPKERCIVVSVQFLGPQFPAPEVVEHALNRGDLEISYKSFYEENFHFSSWEEKSNKPDRS</sequence>
<evidence type="ECO:0000313" key="2">
    <source>
        <dbReference type="EMBL" id="WRS39047.1"/>
    </source>
</evidence>
<protein>
    <recommendedName>
        <fullName evidence="4">Secreted protein</fullName>
    </recommendedName>
</protein>
<dbReference type="EMBL" id="CP141769">
    <property type="protein sequence ID" value="WRS39047.1"/>
    <property type="molecule type" value="Genomic_DNA"/>
</dbReference>
<keyword evidence="1" id="KW-1133">Transmembrane helix</keyword>
<accession>A0ABZ1CI21</accession>
<proteinExistence type="predicted"/>
<dbReference type="RefSeq" id="WP_324779579.1">
    <property type="nucleotide sequence ID" value="NZ_CP141769.1"/>
</dbReference>
<evidence type="ECO:0000313" key="3">
    <source>
        <dbReference type="Proteomes" id="UP001334732"/>
    </source>
</evidence>
<dbReference type="Proteomes" id="UP001334732">
    <property type="component" value="Chromosome"/>
</dbReference>
<organism evidence="2 3">
    <name type="scientific">Thiobacillus sedimenti</name>
    <dbReference type="NCBI Taxonomy" id="3110231"/>
    <lineage>
        <taxon>Bacteria</taxon>
        <taxon>Pseudomonadati</taxon>
        <taxon>Pseudomonadota</taxon>
        <taxon>Betaproteobacteria</taxon>
        <taxon>Nitrosomonadales</taxon>
        <taxon>Thiobacillaceae</taxon>
        <taxon>Thiobacillus</taxon>
    </lineage>
</organism>
<evidence type="ECO:0000256" key="1">
    <source>
        <dbReference type="SAM" id="Phobius"/>
    </source>
</evidence>
<evidence type="ECO:0008006" key="4">
    <source>
        <dbReference type="Google" id="ProtNLM"/>
    </source>
</evidence>
<feature type="transmembrane region" description="Helical" evidence="1">
    <location>
        <begin position="36"/>
        <end position="55"/>
    </location>
</feature>
<keyword evidence="1" id="KW-0472">Membrane</keyword>
<reference evidence="2 3" key="1">
    <citation type="submission" date="2023-12" db="EMBL/GenBank/DDBJ databases">
        <title>Thiobacillus sedimentum sp. nov., a chemolithoautotrophic sulfur-oxidizing bacterium isolated from freshwater sediment.</title>
        <authorList>
            <person name="Luo J."/>
            <person name="Dai C."/>
        </authorList>
    </citation>
    <scope>NUCLEOTIDE SEQUENCE [LARGE SCALE GENOMIC DNA]</scope>
    <source>
        <strain evidence="2 3">SCUT-2</strain>
    </source>
</reference>
<keyword evidence="1" id="KW-0812">Transmembrane</keyword>
<gene>
    <name evidence="2" type="ORF">VA613_13705</name>
</gene>
<name>A0ABZ1CI21_9PROT</name>
<keyword evidence="3" id="KW-1185">Reference proteome</keyword>